<evidence type="ECO:0000256" key="8">
    <source>
        <dbReference type="ARBA" id="ARBA00022857"/>
    </source>
</evidence>
<dbReference type="Proteomes" id="UP000276741">
    <property type="component" value="Chromosome"/>
</dbReference>
<dbReference type="GO" id="GO:0009073">
    <property type="term" value="P:aromatic amino acid family biosynthetic process"/>
    <property type="evidence" value="ECO:0007669"/>
    <property type="project" value="UniProtKB-KW"/>
</dbReference>
<dbReference type="EMBL" id="BMQS01000022">
    <property type="protein sequence ID" value="GGU02501.1"/>
    <property type="molecule type" value="Genomic_DNA"/>
</dbReference>
<dbReference type="GO" id="GO:0008652">
    <property type="term" value="P:amino acid biosynthetic process"/>
    <property type="evidence" value="ECO:0007669"/>
    <property type="project" value="UniProtKB-KW"/>
</dbReference>
<accession>A0A348B109</accession>
<keyword evidence="10 11" id="KW-0456">Lyase</keyword>
<feature type="binding site" evidence="11">
    <location>
        <position position="53"/>
    </location>
    <ligand>
        <name>NADP(+)</name>
        <dbReference type="ChEBI" id="CHEBI:58349"/>
    </ligand>
</feature>
<dbReference type="GO" id="GO:0009423">
    <property type="term" value="P:chorismate biosynthetic process"/>
    <property type="evidence" value="ECO:0007669"/>
    <property type="project" value="UniProtKB-UniRule"/>
</dbReference>
<dbReference type="InterPro" id="IPR000453">
    <property type="entry name" value="Chorismate_synth"/>
</dbReference>
<dbReference type="SUPFAM" id="SSF103263">
    <property type="entry name" value="Chorismate synthase, AroC"/>
    <property type="match status" value="1"/>
</dbReference>
<reference evidence="14" key="4">
    <citation type="submission" date="2020-09" db="EMBL/GenBank/DDBJ databases">
        <authorList>
            <person name="Sun Q."/>
            <person name="Ohkuma M."/>
        </authorList>
    </citation>
    <scope>NUCLEOTIDE SEQUENCE</scope>
    <source>
        <strain evidence="14">JCM 31740</strain>
    </source>
</reference>
<dbReference type="KEGG" id="sacd:HS1genome_0250"/>
<dbReference type="RefSeq" id="WP_126449171.1">
    <property type="nucleotide sequence ID" value="NZ_AP018553.1"/>
</dbReference>
<dbReference type="GeneID" id="38665748"/>
<dbReference type="InterPro" id="IPR035904">
    <property type="entry name" value="Chorismate_synth_AroC_sf"/>
</dbReference>
<comment type="similarity">
    <text evidence="2 11 12">Belongs to the chorismate synthase family.</text>
</comment>
<evidence type="ECO:0000256" key="4">
    <source>
        <dbReference type="ARBA" id="ARBA00022605"/>
    </source>
</evidence>
<sequence length="392" mass="42585">MTGSSFGEAFRITTFGESHGPEVGVVVDGVPAGLPLSEEDVKFELSFRRPGRRFVSGRREEDVPLVVSGLFEGRTTGAPVTIVVKNNDVISSLYSEVRYKPRPGHADLTYVFRYGFENWDYRGGGRASARETVGRVAAGAIAKKLLGLIGVTLAGYLRSLGEIESTGEFSFEEMLCSKYSPVRAADRKVEASYEELLKKAIIEGDSYGGVAEVIARGVPAGLGEPVFDKLKADLAKAVLSIPAVVGFEYGLGFKLARMRGSEANDEIVRKNGRLGWRRNVAGGIIGGISNGEDIVVRAAFKPTSSIRIPQRTVDLRTMEETTISVLGRHDPSVAVRGVAVVESMVALVLVDHAMRSSLIPRVKLTQDQAKVAEEMWRRYIEACRQGLSEESQ</sequence>
<dbReference type="Pfam" id="PF01264">
    <property type="entry name" value="Chorismate_synt"/>
    <property type="match status" value="1"/>
</dbReference>
<dbReference type="PANTHER" id="PTHR21085:SF0">
    <property type="entry name" value="CHORISMATE SYNTHASE"/>
    <property type="match status" value="1"/>
</dbReference>
<feature type="binding site" evidence="11">
    <location>
        <position position="48"/>
    </location>
    <ligand>
        <name>NADP(+)</name>
        <dbReference type="ChEBI" id="CHEBI:58349"/>
    </ligand>
</feature>
<feature type="binding site" evidence="11">
    <location>
        <begin position="126"/>
        <end position="128"/>
    </location>
    <ligand>
        <name>FMN</name>
        <dbReference type="ChEBI" id="CHEBI:58210"/>
    </ligand>
</feature>
<dbReference type="OrthoDB" id="33049at2157"/>
<dbReference type="PIRSF" id="PIRSF001456">
    <property type="entry name" value="Chorismate_synth"/>
    <property type="match status" value="1"/>
</dbReference>
<evidence type="ECO:0000256" key="12">
    <source>
        <dbReference type="RuleBase" id="RU000605"/>
    </source>
</evidence>
<dbReference type="EC" id="4.2.3.5" evidence="3 11"/>
<dbReference type="GO" id="GO:0010181">
    <property type="term" value="F:FMN binding"/>
    <property type="evidence" value="ECO:0007669"/>
    <property type="project" value="TreeGrafter"/>
</dbReference>
<evidence type="ECO:0000256" key="7">
    <source>
        <dbReference type="ARBA" id="ARBA00022827"/>
    </source>
</evidence>
<evidence type="ECO:0000256" key="3">
    <source>
        <dbReference type="ARBA" id="ARBA00013036"/>
    </source>
</evidence>
<comment type="pathway">
    <text evidence="1 11 12">Metabolic intermediate biosynthesis; chorismate biosynthesis; chorismate from D-erythrose 4-phosphate and phosphoenolpyruvate: step 7/7.</text>
</comment>
<dbReference type="InterPro" id="IPR020541">
    <property type="entry name" value="Chorismate_synthase_CS"/>
</dbReference>
<reference evidence="14" key="1">
    <citation type="journal article" date="2014" name="Int. J. Syst. Evol. Microbiol.">
        <title>Complete genome sequence of Corynebacterium casei LMG S-19264T (=DSM 44701T), isolated from a smear-ripened cheese.</title>
        <authorList>
            <consortium name="US DOE Joint Genome Institute (JGI-PGF)"/>
            <person name="Walter F."/>
            <person name="Albersmeier A."/>
            <person name="Kalinowski J."/>
            <person name="Ruckert C."/>
        </authorList>
    </citation>
    <scope>NUCLEOTIDE SEQUENCE</scope>
    <source>
        <strain evidence="14">JCM 31740</strain>
    </source>
</reference>
<comment type="catalytic activity">
    <reaction evidence="11 12">
        <text>5-O-(1-carboxyvinyl)-3-phosphoshikimate = chorismate + phosphate</text>
        <dbReference type="Rhea" id="RHEA:21020"/>
        <dbReference type="ChEBI" id="CHEBI:29748"/>
        <dbReference type="ChEBI" id="CHEBI:43474"/>
        <dbReference type="ChEBI" id="CHEBI:57701"/>
        <dbReference type="EC" id="4.2.3.5"/>
    </reaction>
</comment>
<dbReference type="GO" id="GO:0005829">
    <property type="term" value="C:cytosol"/>
    <property type="evidence" value="ECO:0007669"/>
    <property type="project" value="TreeGrafter"/>
</dbReference>
<keyword evidence="9 11" id="KW-0057">Aromatic amino acid biosynthesis</keyword>
<evidence type="ECO:0000256" key="2">
    <source>
        <dbReference type="ARBA" id="ARBA00008014"/>
    </source>
</evidence>
<dbReference type="HAMAP" id="MF_00300">
    <property type="entry name" value="Chorismate_synth"/>
    <property type="match status" value="1"/>
</dbReference>
<dbReference type="PROSITE" id="PS00787">
    <property type="entry name" value="CHORISMATE_SYNTHASE_1"/>
    <property type="match status" value="1"/>
</dbReference>
<evidence type="ECO:0000313" key="13">
    <source>
        <dbReference type="EMBL" id="BBD71861.1"/>
    </source>
</evidence>
<reference evidence="13" key="3">
    <citation type="journal article" date="2019" name="BMC Res. Notes">
        <title>Complete genome sequence of the Sulfodiicoccus acidiphilus strain HS-1T, the first crenarchaeon that lacks polB3, isolated from an acidic hot spring in Ohwaku-dani, Hakone, Japan.</title>
        <authorList>
            <person name="Sakai H.D."/>
            <person name="Kurosawa N."/>
        </authorList>
    </citation>
    <scope>NUCLEOTIDE SEQUENCE</scope>
    <source>
        <strain evidence="13">HS-1</strain>
    </source>
</reference>
<feature type="binding site" evidence="11">
    <location>
        <position position="286"/>
    </location>
    <ligand>
        <name>FMN</name>
        <dbReference type="ChEBI" id="CHEBI:58210"/>
    </ligand>
</feature>
<keyword evidence="5 11" id="KW-0285">Flavoprotein</keyword>
<dbReference type="Gene3D" id="3.60.150.10">
    <property type="entry name" value="Chorismate synthase AroC"/>
    <property type="match status" value="1"/>
</dbReference>
<comment type="cofactor">
    <cofactor evidence="11 12">
        <name>FMNH2</name>
        <dbReference type="ChEBI" id="CHEBI:57618"/>
    </cofactor>
    <text evidence="11 12">Reduced FMN (FMNH(2)).</text>
</comment>
<proteinExistence type="inferred from homology"/>
<dbReference type="PROSITE" id="PS00789">
    <property type="entry name" value="CHORISMATE_SYNTHASE_3"/>
    <property type="match status" value="1"/>
</dbReference>
<dbReference type="PANTHER" id="PTHR21085">
    <property type="entry name" value="CHORISMATE SYNTHASE"/>
    <property type="match status" value="1"/>
</dbReference>
<keyword evidence="8 11" id="KW-0521">NADP</keyword>
<evidence type="ECO:0000256" key="1">
    <source>
        <dbReference type="ARBA" id="ARBA00005044"/>
    </source>
</evidence>
<dbReference type="NCBIfam" id="NF003793">
    <property type="entry name" value="PRK05382.1"/>
    <property type="match status" value="1"/>
</dbReference>
<reference evidence="15" key="2">
    <citation type="submission" date="2018-04" db="EMBL/GenBank/DDBJ databases">
        <title>Complete genome sequence of Sulfodiicoccus acidiphilus strain HS-1.</title>
        <authorList>
            <person name="Sakai H.D."/>
            <person name="Kurosawa N."/>
        </authorList>
    </citation>
    <scope>NUCLEOTIDE SEQUENCE [LARGE SCALE GENOMIC DNA]</scope>
    <source>
        <strain evidence="15">HS-1</strain>
    </source>
</reference>
<keyword evidence="4 11" id="KW-0028">Amino-acid biosynthesis</keyword>
<dbReference type="CDD" id="cd07304">
    <property type="entry name" value="Chorismate_synthase"/>
    <property type="match status" value="1"/>
</dbReference>
<keyword evidence="7 11" id="KW-0274">FAD</keyword>
<dbReference type="EMBL" id="AP018553">
    <property type="protein sequence ID" value="BBD71861.1"/>
    <property type="molecule type" value="Genomic_DNA"/>
</dbReference>
<comment type="function">
    <text evidence="11">Catalyzes the anti-1,4-elimination of the C-3 phosphate and the C-6 proR hydrogen from 5-enolpyruvylshikimate-3-phosphate (EPSP) to yield chorismate, which is the branch point compound that serves as the starting substrate for the three terminal pathways of aromatic amino acid biosynthesis. This reaction introduces a second double bond into the aromatic ring system.</text>
</comment>
<dbReference type="NCBIfam" id="TIGR00033">
    <property type="entry name" value="aroC"/>
    <property type="match status" value="1"/>
</dbReference>
<gene>
    <name evidence="11" type="primary">aroC</name>
    <name evidence="14" type="ORF">GCM10007116_19510</name>
    <name evidence="13" type="ORF">HS1genome_0250</name>
</gene>
<evidence type="ECO:0000313" key="15">
    <source>
        <dbReference type="Proteomes" id="UP000276741"/>
    </source>
</evidence>
<dbReference type="GO" id="GO:0004107">
    <property type="term" value="F:chorismate synthase activity"/>
    <property type="evidence" value="ECO:0007669"/>
    <property type="project" value="UniProtKB-UniRule"/>
</dbReference>
<dbReference type="PROSITE" id="PS00788">
    <property type="entry name" value="CHORISMATE_SYNTHASE_2"/>
    <property type="match status" value="1"/>
</dbReference>
<evidence type="ECO:0000256" key="11">
    <source>
        <dbReference type="HAMAP-Rule" id="MF_00300"/>
    </source>
</evidence>
<dbReference type="Proteomes" id="UP000616143">
    <property type="component" value="Unassembled WGS sequence"/>
</dbReference>
<protein>
    <recommendedName>
        <fullName evidence="3 11">Chorismate synthase</fullName>
        <shortName evidence="11">CS</shortName>
        <ecNumber evidence="3 11">4.2.3.5</ecNumber>
    </recommendedName>
    <alternativeName>
        <fullName evidence="11">5-enolpyruvylshikimate-3-phosphate phospholyase</fullName>
    </alternativeName>
</protein>
<name>A0A348B109_9CREN</name>
<evidence type="ECO:0000256" key="9">
    <source>
        <dbReference type="ARBA" id="ARBA00023141"/>
    </source>
</evidence>
<evidence type="ECO:0000256" key="6">
    <source>
        <dbReference type="ARBA" id="ARBA00022643"/>
    </source>
</evidence>
<feature type="binding site" evidence="11">
    <location>
        <begin position="301"/>
        <end position="305"/>
    </location>
    <ligand>
        <name>FMN</name>
        <dbReference type="ChEBI" id="CHEBI:58210"/>
    </ligand>
</feature>
<keyword evidence="6 11" id="KW-0288">FMN</keyword>
<evidence type="ECO:0000256" key="10">
    <source>
        <dbReference type="ARBA" id="ARBA00023239"/>
    </source>
</evidence>
<dbReference type="UniPathway" id="UPA00053">
    <property type="reaction ID" value="UER00090"/>
</dbReference>
<feature type="binding site" evidence="11">
    <location>
        <position position="328"/>
    </location>
    <ligand>
        <name>FMN</name>
        <dbReference type="ChEBI" id="CHEBI:58210"/>
    </ligand>
</feature>
<dbReference type="AlphaFoldDB" id="A0A348B109"/>
<comment type="caution">
    <text evidence="11">Lacks conserved residue(s) required for the propagation of feature annotation.</text>
</comment>
<dbReference type="FunFam" id="3.60.150.10:FF:000002">
    <property type="entry name" value="Chorismate synthase"/>
    <property type="match status" value="1"/>
</dbReference>
<evidence type="ECO:0000256" key="5">
    <source>
        <dbReference type="ARBA" id="ARBA00022630"/>
    </source>
</evidence>
<organism evidence="13 15">
    <name type="scientific">Sulfodiicoccus acidiphilus</name>
    <dbReference type="NCBI Taxonomy" id="1670455"/>
    <lineage>
        <taxon>Archaea</taxon>
        <taxon>Thermoproteota</taxon>
        <taxon>Thermoprotei</taxon>
        <taxon>Sulfolobales</taxon>
        <taxon>Sulfolobaceae</taxon>
        <taxon>Sulfodiicoccus</taxon>
    </lineage>
</organism>
<evidence type="ECO:0000313" key="14">
    <source>
        <dbReference type="EMBL" id="GGU02501.1"/>
    </source>
</evidence>
<keyword evidence="15" id="KW-1185">Reference proteome</keyword>